<dbReference type="PRINTS" id="PR00469">
    <property type="entry name" value="PNDRDTASEII"/>
</dbReference>
<sequence>MNLSNMLDVVIVGGSYAGLSAALSLGRAIQSVVIIDSGEPCNRQTPHSHNFLTQDGSSPAGIAAEALQQILKYPTVHHVKDKVSKVQGHDHHFVVKTTSGSTFEARKILFATGIRDLLPDIPGMSQCWGISVIHCPYCHGYEYRGKQTGIMMNGDEGAEHAVFIRNWAGQLTLFTQGKANISAEKRALLTRNQIRLNESPIRKIVHKNGYISSVELADGTSQALDALYARVPFEQHCSIPQILGCAHTPEGFIQVDAFNRTTIPGIFAAGDNVNSMRSVSQSVAGGTMAGAMLSRELIMHKNTR</sequence>
<keyword evidence="1" id="KW-0285">Flavoprotein</keyword>
<dbReference type="InterPro" id="IPR023753">
    <property type="entry name" value="FAD/NAD-binding_dom"/>
</dbReference>
<proteinExistence type="predicted"/>
<dbReference type="InterPro" id="IPR050097">
    <property type="entry name" value="Ferredoxin-NADP_redctase_2"/>
</dbReference>
<dbReference type="SUPFAM" id="SSF51905">
    <property type="entry name" value="FAD/NAD(P)-binding domain"/>
    <property type="match status" value="1"/>
</dbReference>
<feature type="domain" description="FAD/NAD(P)-binding" evidence="3">
    <location>
        <begin position="8"/>
        <end position="285"/>
    </location>
</feature>
<dbReference type="PANTHER" id="PTHR48105">
    <property type="entry name" value="THIOREDOXIN REDUCTASE 1-RELATED-RELATED"/>
    <property type="match status" value="1"/>
</dbReference>
<organism evidence="4 5">
    <name type="scientific">Dyadobacter sandarakinus</name>
    <dbReference type="NCBI Taxonomy" id="2747268"/>
    <lineage>
        <taxon>Bacteria</taxon>
        <taxon>Pseudomonadati</taxon>
        <taxon>Bacteroidota</taxon>
        <taxon>Cytophagia</taxon>
        <taxon>Cytophagales</taxon>
        <taxon>Spirosomataceae</taxon>
        <taxon>Dyadobacter</taxon>
    </lineage>
</organism>
<name>A0ABX7I832_9BACT</name>
<dbReference type="PRINTS" id="PR00368">
    <property type="entry name" value="FADPNR"/>
</dbReference>
<keyword evidence="2" id="KW-0560">Oxidoreductase</keyword>
<dbReference type="Pfam" id="PF07992">
    <property type="entry name" value="Pyr_redox_2"/>
    <property type="match status" value="1"/>
</dbReference>
<evidence type="ECO:0000313" key="4">
    <source>
        <dbReference type="EMBL" id="QRR01632.1"/>
    </source>
</evidence>
<gene>
    <name evidence="4" type="ORF">HWI92_12315</name>
</gene>
<dbReference type="Proteomes" id="UP000612680">
    <property type="component" value="Chromosome"/>
</dbReference>
<evidence type="ECO:0000256" key="1">
    <source>
        <dbReference type="ARBA" id="ARBA00022630"/>
    </source>
</evidence>
<protein>
    <submittedName>
        <fullName evidence="4">NAD(P)/FAD-dependent oxidoreductase</fullName>
    </submittedName>
</protein>
<evidence type="ECO:0000259" key="3">
    <source>
        <dbReference type="Pfam" id="PF07992"/>
    </source>
</evidence>
<dbReference type="EMBL" id="CP056775">
    <property type="protein sequence ID" value="QRR01632.1"/>
    <property type="molecule type" value="Genomic_DNA"/>
</dbReference>
<evidence type="ECO:0000256" key="2">
    <source>
        <dbReference type="ARBA" id="ARBA00023002"/>
    </source>
</evidence>
<dbReference type="RefSeq" id="WP_204655398.1">
    <property type="nucleotide sequence ID" value="NZ_CP056775.1"/>
</dbReference>
<dbReference type="InterPro" id="IPR036188">
    <property type="entry name" value="FAD/NAD-bd_sf"/>
</dbReference>
<dbReference type="Gene3D" id="3.50.50.60">
    <property type="entry name" value="FAD/NAD(P)-binding domain"/>
    <property type="match status" value="2"/>
</dbReference>
<accession>A0ABX7I832</accession>
<evidence type="ECO:0000313" key="5">
    <source>
        <dbReference type="Proteomes" id="UP000612680"/>
    </source>
</evidence>
<keyword evidence="5" id="KW-1185">Reference proteome</keyword>
<reference evidence="4 5" key="1">
    <citation type="submission" date="2020-06" db="EMBL/GenBank/DDBJ databases">
        <title>Dyadobacter sandarakinus sp. nov., isolated from the soil of the Arctic Yellow River Station.</title>
        <authorList>
            <person name="Zhang Y."/>
            <person name="Peng F."/>
        </authorList>
    </citation>
    <scope>NUCLEOTIDE SEQUENCE [LARGE SCALE GENOMIC DNA]</scope>
    <source>
        <strain evidence="4 5">Q3-56</strain>
    </source>
</reference>